<organism evidence="3 4">
    <name type="scientific">Phialemonium thermophilum</name>
    <dbReference type="NCBI Taxonomy" id="223376"/>
    <lineage>
        <taxon>Eukaryota</taxon>
        <taxon>Fungi</taxon>
        <taxon>Dikarya</taxon>
        <taxon>Ascomycota</taxon>
        <taxon>Pezizomycotina</taxon>
        <taxon>Sordariomycetes</taxon>
        <taxon>Sordariomycetidae</taxon>
        <taxon>Cephalothecales</taxon>
        <taxon>Cephalothecaceae</taxon>
        <taxon>Phialemonium</taxon>
    </lineage>
</organism>
<dbReference type="PANTHER" id="PTHR37957">
    <property type="entry name" value="BLR7070 PROTEIN"/>
    <property type="match status" value="1"/>
</dbReference>
<reference evidence="3 4" key="1">
    <citation type="journal article" date="2024" name="Commun. Biol.">
        <title>Comparative genomic analysis of thermophilic fungi reveals convergent evolutionary adaptations and gene losses.</title>
        <authorList>
            <person name="Steindorff A.S."/>
            <person name="Aguilar-Pontes M.V."/>
            <person name="Robinson A.J."/>
            <person name="Andreopoulos B."/>
            <person name="LaButti K."/>
            <person name="Kuo A."/>
            <person name="Mondo S."/>
            <person name="Riley R."/>
            <person name="Otillar R."/>
            <person name="Haridas S."/>
            <person name="Lipzen A."/>
            <person name="Grimwood J."/>
            <person name="Schmutz J."/>
            <person name="Clum A."/>
            <person name="Reid I.D."/>
            <person name="Moisan M.C."/>
            <person name="Butler G."/>
            <person name="Nguyen T.T.M."/>
            <person name="Dewar K."/>
            <person name="Conant G."/>
            <person name="Drula E."/>
            <person name="Henrissat B."/>
            <person name="Hansel C."/>
            <person name="Singer S."/>
            <person name="Hutchinson M.I."/>
            <person name="de Vries R.P."/>
            <person name="Natvig D.O."/>
            <person name="Powell A.J."/>
            <person name="Tsang A."/>
            <person name="Grigoriev I.V."/>
        </authorList>
    </citation>
    <scope>NUCLEOTIDE SEQUENCE [LARGE SCALE GENOMIC DNA]</scope>
    <source>
        <strain evidence="3 4">ATCC 24622</strain>
    </source>
</reference>
<sequence length="389" mass="42083">MRLWLRRTSDLQGRPLSPTRSGTGDASAGVAAHVQHLSTTDYHHVLALRPSWIPTPWCTQEPPWATFRALTQENVANGDYAAKLHALEKEIPDGALRRIVSSVPSLSARGGRTDRLTERGGNPRFRSVWLSPIPNSNKERPASLTVVTIVAIVTMVAFQRGILALSGLSAALASTCPPSVVNTTTCNGKRYVYNGLSGYGFVPSNARDKYGDTISIGSSLSIESWVQKGGRYEGVLYGLPDRGWNTEGTLNFQPRIHKYAVTLTPVAASLARPARPNLEFRYLDTILLYGPDGRPATGLDADADGYAHYPGFPVLPVATYTGDGFGGPGPGGRRIPIDAEALVLSRHDGGFWISDEYGPYVYKFDKKGKMVLAIAPPDAILPLRNGSVR</sequence>
<evidence type="ECO:0000313" key="4">
    <source>
        <dbReference type="Proteomes" id="UP001586593"/>
    </source>
</evidence>
<evidence type="ECO:0000256" key="1">
    <source>
        <dbReference type="SAM" id="MobiDB-lite"/>
    </source>
</evidence>
<dbReference type="EMBL" id="JAZHXJ010002080">
    <property type="protein sequence ID" value="KAL1841391.1"/>
    <property type="molecule type" value="Genomic_DNA"/>
</dbReference>
<evidence type="ECO:0000313" key="3">
    <source>
        <dbReference type="EMBL" id="KAL1841391.1"/>
    </source>
</evidence>
<comment type="caution">
    <text evidence="3">The sequence shown here is derived from an EMBL/GenBank/DDBJ whole genome shotgun (WGS) entry which is preliminary data.</text>
</comment>
<keyword evidence="4" id="KW-1185">Reference proteome</keyword>
<accession>A0ABR3VIT5</accession>
<evidence type="ECO:0000259" key="2">
    <source>
        <dbReference type="Pfam" id="PF13449"/>
    </source>
</evidence>
<proteinExistence type="predicted"/>
<protein>
    <recommendedName>
        <fullName evidence="2">Phytase-like domain-containing protein</fullName>
    </recommendedName>
</protein>
<gene>
    <name evidence="3" type="ORF">VTK73DRAFT_3497</name>
</gene>
<dbReference type="Pfam" id="PF13449">
    <property type="entry name" value="Phytase-like"/>
    <property type="match status" value="1"/>
</dbReference>
<feature type="domain" description="Phytase-like" evidence="2">
    <location>
        <begin position="302"/>
        <end position="385"/>
    </location>
</feature>
<name>A0ABR3VIT5_9PEZI</name>
<dbReference type="InterPro" id="IPR027372">
    <property type="entry name" value="Phytase-like_dom"/>
</dbReference>
<dbReference type="Proteomes" id="UP001586593">
    <property type="component" value="Unassembled WGS sequence"/>
</dbReference>
<feature type="region of interest" description="Disordered" evidence="1">
    <location>
        <begin position="1"/>
        <end position="26"/>
    </location>
</feature>
<dbReference type="PANTHER" id="PTHR37957:SF1">
    <property type="entry name" value="PHYTASE-LIKE DOMAIN-CONTAINING PROTEIN"/>
    <property type="match status" value="1"/>
</dbReference>